<organism evidence="1 2">
    <name type="scientific">Paenibacillus phyllosphaerae</name>
    <dbReference type="NCBI Taxonomy" id="274593"/>
    <lineage>
        <taxon>Bacteria</taxon>
        <taxon>Bacillati</taxon>
        <taxon>Bacillota</taxon>
        <taxon>Bacilli</taxon>
        <taxon>Bacillales</taxon>
        <taxon>Paenibacillaceae</taxon>
        <taxon>Paenibacillus</taxon>
    </lineage>
</organism>
<evidence type="ECO:0000313" key="2">
    <source>
        <dbReference type="Proteomes" id="UP000570361"/>
    </source>
</evidence>
<proteinExistence type="predicted"/>
<accession>A0A7W5FP91</accession>
<dbReference type="Proteomes" id="UP000570361">
    <property type="component" value="Unassembled WGS sequence"/>
</dbReference>
<sequence>MSKRDFMAQNGLFGGHGKGAVPPVRKQTLRITGNGTSGGGHFQRVRITGEAIILGDLESESFRCTGTARIQGGAQARSFRVQGETVIEGLLQAEELSVMGQMKTGGFLTRRAKLRGQLESLGSCEGGQLTLKGGFDVAGRLSAERMEITLYAPSMAAGLHGGTIEVRRSRLLELKQLFSDSKKACLMAESIEGTELYLEYTTASVVRGGKVTIGPGCKIGLVEYWHSISVSKHAEVGQQMKV</sequence>
<evidence type="ECO:0000313" key="1">
    <source>
        <dbReference type="EMBL" id="MBB3112105.1"/>
    </source>
</evidence>
<dbReference type="AlphaFoldDB" id="A0A7W5FP91"/>
<dbReference type="EMBL" id="JACHXK010000010">
    <property type="protein sequence ID" value="MBB3112105.1"/>
    <property type="molecule type" value="Genomic_DNA"/>
</dbReference>
<name>A0A7W5FP91_9BACL</name>
<keyword evidence="2" id="KW-1185">Reference proteome</keyword>
<protein>
    <submittedName>
        <fullName evidence="1">Cytoskeletal protein CcmA (Bactofilin family)</fullName>
    </submittedName>
</protein>
<comment type="caution">
    <text evidence="1">The sequence shown here is derived from an EMBL/GenBank/DDBJ whole genome shotgun (WGS) entry which is preliminary data.</text>
</comment>
<gene>
    <name evidence="1" type="ORF">FHS18_004183</name>
</gene>
<dbReference type="RefSeq" id="WP_183602048.1">
    <property type="nucleotide sequence ID" value="NZ_JACHXK010000010.1"/>
</dbReference>
<reference evidence="1 2" key="1">
    <citation type="submission" date="2020-08" db="EMBL/GenBank/DDBJ databases">
        <title>Genomic Encyclopedia of Type Strains, Phase III (KMG-III): the genomes of soil and plant-associated and newly described type strains.</title>
        <authorList>
            <person name="Whitman W."/>
        </authorList>
    </citation>
    <scope>NUCLEOTIDE SEQUENCE [LARGE SCALE GENOMIC DNA]</scope>
    <source>
        <strain evidence="1 2">CECT 5862</strain>
    </source>
</reference>